<dbReference type="AlphaFoldDB" id="A0AAD3XV22"/>
<organism evidence="1 2">
    <name type="scientific">Nepenthes gracilis</name>
    <name type="common">Slender pitcher plant</name>
    <dbReference type="NCBI Taxonomy" id="150966"/>
    <lineage>
        <taxon>Eukaryota</taxon>
        <taxon>Viridiplantae</taxon>
        <taxon>Streptophyta</taxon>
        <taxon>Embryophyta</taxon>
        <taxon>Tracheophyta</taxon>
        <taxon>Spermatophyta</taxon>
        <taxon>Magnoliopsida</taxon>
        <taxon>eudicotyledons</taxon>
        <taxon>Gunneridae</taxon>
        <taxon>Pentapetalae</taxon>
        <taxon>Caryophyllales</taxon>
        <taxon>Nepenthaceae</taxon>
        <taxon>Nepenthes</taxon>
    </lineage>
</organism>
<dbReference type="EMBL" id="BSYO01000019">
    <property type="protein sequence ID" value="GMH18582.1"/>
    <property type="molecule type" value="Genomic_DNA"/>
</dbReference>
<accession>A0AAD3XV22</accession>
<evidence type="ECO:0000313" key="2">
    <source>
        <dbReference type="Proteomes" id="UP001279734"/>
    </source>
</evidence>
<name>A0AAD3XV22_NEPGR</name>
<comment type="caution">
    <text evidence="1">The sequence shown here is derived from an EMBL/GenBank/DDBJ whole genome shotgun (WGS) entry which is preliminary data.</text>
</comment>
<dbReference type="Proteomes" id="UP001279734">
    <property type="component" value="Unassembled WGS sequence"/>
</dbReference>
<sequence>MVDCFPVASWVFCPVASRPRFHILSYGPLSLASSAASVSSNATLRLLLLIQAGMELSPLFAICGIRCSCCRDLVDALRVANVLALLCCFGNQLADSLGVSWTRIGSPVFSSYCRISRCWLLAI</sequence>
<evidence type="ECO:0000313" key="1">
    <source>
        <dbReference type="EMBL" id="GMH18582.1"/>
    </source>
</evidence>
<gene>
    <name evidence="1" type="ORF">Nepgr_020423</name>
</gene>
<proteinExistence type="predicted"/>
<keyword evidence="2" id="KW-1185">Reference proteome</keyword>
<reference evidence="1" key="1">
    <citation type="submission" date="2023-05" db="EMBL/GenBank/DDBJ databases">
        <title>Nepenthes gracilis genome sequencing.</title>
        <authorList>
            <person name="Fukushima K."/>
        </authorList>
    </citation>
    <scope>NUCLEOTIDE SEQUENCE</scope>
    <source>
        <strain evidence="1">SING2019-196</strain>
    </source>
</reference>
<protein>
    <submittedName>
        <fullName evidence="1">Uncharacterized protein</fullName>
    </submittedName>
</protein>